<dbReference type="SMART" id="SM00234">
    <property type="entry name" value="START"/>
    <property type="match status" value="1"/>
</dbReference>
<dbReference type="InterPro" id="IPR051213">
    <property type="entry name" value="START_lipid_transfer"/>
</dbReference>
<gene>
    <name evidence="2" type="ORF">CCR75_009453</name>
</gene>
<evidence type="ECO:0000313" key="2">
    <source>
        <dbReference type="EMBL" id="TDH66779.1"/>
    </source>
</evidence>
<name>A0A976ICM6_BRELC</name>
<accession>A0A976ICM6</accession>
<dbReference type="Pfam" id="PF01852">
    <property type="entry name" value="START"/>
    <property type="match status" value="1"/>
</dbReference>
<dbReference type="CDD" id="cd00177">
    <property type="entry name" value="START"/>
    <property type="match status" value="1"/>
</dbReference>
<organism evidence="2 3">
    <name type="scientific">Bremia lactucae</name>
    <name type="common">Lettuce downy mildew</name>
    <dbReference type="NCBI Taxonomy" id="4779"/>
    <lineage>
        <taxon>Eukaryota</taxon>
        <taxon>Sar</taxon>
        <taxon>Stramenopiles</taxon>
        <taxon>Oomycota</taxon>
        <taxon>Peronosporomycetes</taxon>
        <taxon>Peronosporales</taxon>
        <taxon>Peronosporaceae</taxon>
        <taxon>Bremia</taxon>
    </lineage>
</organism>
<dbReference type="PANTHER" id="PTHR19308:SF14">
    <property type="entry name" value="START DOMAIN-CONTAINING PROTEIN"/>
    <property type="match status" value="1"/>
</dbReference>
<feature type="domain" description="START" evidence="1">
    <location>
        <begin position="72"/>
        <end position="235"/>
    </location>
</feature>
<dbReference type="Proteomes" id="UP000294530">
    <property type="component" value="Unassembled WGS sequence"/>
</dbReference>
<dbReference type="PROSITE" id="PS50848">
    <property type="entry name" value="START"/>
    <property type="match status" value="1"/>
</dbReference>
<evidence type="ECO:0000259" key="1">
    <source>
        <dbReference type="PROSITE" id="PS50848"/>
    </source>
</evidence>
<dbReference type="GO" id="GO:0005737">
    <property type="term" value="C:cytoplasm"/>
    <property type="evidence" value="ECO:0007669"/>
    <property type="project" value="UniProtKB-ARBA"/>
</dbReference>
<dbReference type="GO" id="GO:0008289">
    <property type="term" value="F:lipid binding"/>
    <property type="evidence" value="ECO:0007669"/>
    <property type="project" value="InterPro"/>
</dbReference>
<dbReference type="OrthoDB" id="5403181at2759"/>
<dbReference type="SUPFAM" id="SSF55961">
    <property type="entry name" value="Bet v1-like"/>
    <property type="match status" value="1"/>
</dbReference>
<keyword evidence="3" id="KW-1185">Reference proteome</keyword>
<reference evidence="2 3" key="1">
    <citation type="journal article" date="2021" name="Genome Biol.">
        <title>AFLAP: assembly-free linkage analysis pipeline using k-mers from genome sequencing data.</title>
        <authorList>
            <person name="Fletcher K."/>
            <person name="Zhang L."/>
            <person name="Gil J."/>
            <person name="Han R."/>
            <person name="Cavanaugh K."/>
            <person name="Michelmore R."/>
        </authorList>
    </citation>
    <scope>NUCLEOTIDE SEQUENCE [LARGE SCALE GENOMIC DNA]</scope>
    <source>
        <strain evidence="2 3">SF5</strain>
    </source>
</reference>
<dbReference type="Gene3D" id="3.30.530.20">
    <property type="match status" value="1"/>
</dbReference>
<dbReference type="KEGG" id="blac:94353163"/>
<dbReference type="RefSeq" id="XP_067816278.1">
    <property type="nucleotide sequence ID" value="XM_067967492.1"/>
</dbReference>
<evidence type="ECO:0000313" key="3">
    <source>
        <dbReference type="Proteomes" id="UP000294530"/>
    </source>
</evidence>
<dbReference type="GeneID" id="94353163"/>
<dbReference type="AlphaFoldDB" id="A0A976ICM6"/>
<protein>
    <recommendedName>
        <fullName evidence="1">START domain-containing protein</fullName>
    </recommendedName>
</protein>
<dbReference type="PANTHER" id="PTHR19308">
    <property type="entry name" value="PHOSPHATIDYLCHOLINE TRANSFER PROTEIN"/>
    <property type="match status" value="1"/>
</dbReference>
<proteinExistence type="predicted"/>
<dbReference type="InterPro" id="IPR023393">
    <property type="entry name" value="START-like_dom_sf"/>
</dbReference>
<sequence length="254" mass="27755">MAFESTVEITRGGIENKLGAPQESPVNETESSALGFCIPASIASVRANVLAFEDDSIRSLLTRYEGTDVLPNGWRDGPGKNGIQVVYGEVAGKGSEWYTMKTTGTLPVSAAEAARTLMRSDMVPKFDEMTKEVKMMQKLSDVSEVRRVTAKSVMFTTARDFSVVSTYREEASGRMLIATRSVEYVPERKGYVRAIVLISGYVVTPNPTDPNMCEMSVIAHMDLGGNLPAMVVRYLGLSAPIKLVEKIREITLNA</sequence>
<comment type="caution">
    <text evidence="2">The sequence shown here is derived from an EMBL/GenBank/DDBJ whole genome shotgun (WGS) entry which is preliminary data.</text>
</comment>
<dbReference type="EMBL" id="SHOA02000195">
    <property type="protein sequence ID" value="TDH66779.1"/>
    <property type="molecule type" value="Genomic_DNA"/>
</dbReference>
<dbReference type="InterPro" id="IPR002913">
    <property type="entry name" value="START_lipid-bd_dom"/>
</dbReference>